<dbReference type="InterPro" id="IPR017853">
    <property type="entry name" value="GH"/>
</dbReference>
<dbReference type="InterPro" id="IPR015883">
    <property type="entry name" value="Glyco_hydro_20_cat"/>
</dbReference>
<dbReference type="Gene3D" id="3.20.20.80">
    <property type="entry name" value="Glycosidases"/>
    <property type="match status" value="1"/>
</dbReference>
<evidence type="ECO:0000259" key="6">
    <source>
        <dbReference type="Pfam" id="PF02838"/>
    </source>
</evidence>
<feature type="domain" description="Glycoside hydrolase family 20 catalytic" evidence="5">
    <location>
        <begin position="131"/>
        <end position="470"/>
    </location>
</feature>
<dbReference type="InterPro" id="IPR052764">
    <property type="entry name" value="GH20_Enzymes"/>
</dbReference>
<protein>
    <submittedName>
        <fullName evidence="7">Hexosaminidase</fullName>
        <ecNumber evidence="7">3.2.1.52</ecNumber>
    </submittedName>
</protein>
<sequence length="502" mass="55834">MSSATVPAVQVRRPATGVVTDFKRIVLSRRDAPELRGLAVMVQAELAPDTVPVVVDAARERGDLCLELAYSEEPVGNDVENGNEEGYRIATDEAVVVSARHPAGVYYATRTVLQLVRTGGVDADIVDWPVYPQRGVMLDIGRKYFTPGWIKKFIRELGWLKLNTLHLHLNDNSGVGLECRAHPEIVSTPALSREDLASILDTAAAHHVTVIPEFDSPAHARAITRAHPEFALRDRHGRMHFDKLDFSLPAARRLVERVITEWADLFDGRWFDIGGDEFFAAPWEDESLRDPGLFPCLAAYASDRRGRPLSAHDGYTIYMNDLADLVHSRGKRAKMWNDHVDPRTGSIAIAGSVQIDCWIRWNASFPSAAELAQAGYSLVNRNGDYLYFILSADEPPGHDIRKSPEGIYRNWHVRRFMGTAGGSDQDLDRSASVDGAVLSIWCDSPATMTEQEVAENVLGWLQSFSQRVWDSPSPANYSTFTLDCRRIGAKSDRASINRLEPS</sequence>
<evidence type="ECO:0000313" key="8">
    <source>
        <dbReference type="Proteomes" id="UP000539111"/>
    </source>
</evidence>
<proteinExistence type="inferred from homology"/>
<dbReference type="InterPro" id="IPR015882">
    <property type="entry name" value="HEX_bac_N"/>
</dbReference>
<dbReference type="PRINTS" id="PR00738">
    <property type="entry name" value="GLHYDRLASE20"/>
</dbReference>
<evidence type="ECO:0000256" key="1">
    <source>
        <dbReference type="ARBA" id="ARBA00006285"/>
    </source>
</evidence>
<evidence type="ECO:0000256" key="3">
    <source>
        <dbReference type="ARBA" id="ARBA00023295"/>
    </source>
</evidence>
<dbReference type="EMBL" id="JACBZP010000001">
    <property type="protein sequence ID" value="NYI66725.1"/>
    <property type="molecule type" value="Genomic_DNA"/>
</dbReference>
<name>A0A7Z0ABC1_9MICO</name>
<gene>
    <name evidence="7" type="ORF">BJY26_001031</name>
</gene>
<keyword evidence="3 7" id="KW-0326">Glycosidase</keyword>
<accession>A0A7Z0ABC1</accession>
<dbReference type="SUPFAM" id="SSF55545">
    <property type="entry name" value="beta-N-acetylhexosaminidase-like domain"/>
    <property type="match status" value="1"/>
</dbReference>
<reference evidence="7 8" key="1">
    <citation type="submission" date="2020-07" db="EMBL/GenBank/DDBJ databases">
        <title>Sequencing the genomes of 1000 actinobacteria strains.</title>
        <authorList>
            <person name="Klenk H.-P."/>
        </authorList>
    </citation>
    <scope>NUCLEOTIDE SEQUENCE [LARGE SCALE GENOMIC DNA]</scope>
    <source>
        <strain evidence="7 8">DSM 26341</strain>
    </source>
</reference>
<evidence type="ECO:0000256" key="4">
    <source>
        <dbReference type="PIRSR" id="PIRSR625705-1"/>
    </source>
</evidence>
<evidence type="ECO:0000313" key="7">
    <source>
        <dbReference type="EMBL" id="NYI66725.1"/>
    </source>
</evidence>
<dbReference type="GO" id="GO:0004563">
    <property type="term" value="F:beta-N-acetylhexosaminidase activity"/>
    <property type="evidence" value="ECO:0007669"/>
    <property type="project" value="UniProtKB-EC"/>
</dbReference>
<feature type="active site" description="Proton donor" evidence="4">
    <location>
        <position position="277"/>
    </location>
</feature>
<dbReference type="Pfam" id="PF02838">
    <property type="entry name" value="Glyco_hydro_20b"/>
    <property type="match status" value="1"/>
</dbReference>
<comment type="caution">
    <text evidence="7">The sequence shown here is derived from an EMBL/GenBank/DDBJ whole genome shotgun (WGS) entry which is preliminary data.</text>
</comment>
<evidence type="ECO:0000259" key="5">
    <source>
        <dbReference type="Pfam" id="PF00728"/>
    </source>
</evidence>
<dbReference type="SUPFAM" id="SSF51445">
    <property type="entry name" value="(Trans)glycosidases"/>
    <property type="match status" value="1"/>
</dbReference>
<keyword evidence="8" id="KW-1185">Reference proteome</keyword>
<dbReference type="Gene3D" id="3.30.379.10">
    <property type="entry name" value="Chitobiase/beta-hexosaminidase domain 2-like"/>
    <property type="match status" value="1"/>
</dbReference>
<dbReference type="PANTHER" id="PTHR43678:SF1">
    <property type="entry name" value="BETA-N-ACETYLHEXOSAMINIDASE"/>
    <property type="match status" value="1"/>
</dbReference>
<dbReference type="RefSeq" id="WP_179426259.1">
    <property type="nucleotide sequence ID" value="NZ_JACBZP010000001.1"/>
</dbReference>
<dbReference type="InterPro" id="IPR029018">
    <property type="entry name" value="Hex-like_dom2"/>
</dbReference>
<evidence type="ECO:0000256" key="2">
    <source>
        <dbReference type="ARBA" id="ARBA00022801"/>
    </source>
</evidence>
<dbReference type="GO" id="GO:0005975">
    <property type="term" value="P:carbohydrate metabolic process"/>
    <property type="evidence" value="ECO:0007669"/>
    <property type="project" value="InterPro"/>
</dbReference>
<dbReference type="AlphaFoldDB" id="A0A7Z0ABC1"/>
<dbReference type="Proteomes" id="UP000539111">
    <property type="component" value="Unassembled WGS sequence"/>
</dbReference>
<feature type="domain" description="Beta-hexosaminidase bacterial type N-terminal" evidence="6">
    <location>
        <begin position="6"/>
        <end position="120"/>
    </location>
</feature>
<dbReference type="EC" id="3.2.1.52" evidence="7"/>
<comment type="similarity">
    <text evidence="1">Belongs to the glycosyl hydrolase 20 family.</text>
</comment>
<dbReference type="Pfam" id="PF00728">
    <property type="entry name" value="Glyco_hydro_20"/>
    <property type="match status" value="1"/>
</dbReference>
<dbReference type="PANTHER" id="PTHR43678">
    <property type="entry name" value="PUTATIVE (AFU_ORTHOLOGUE AFUA_2G00640)-RELATED"/>
    <property type="match status" value="1"/>
</dbReference>
<dbReference type="InterPro" id="IPR025705">
    <property type="entry name" value="Beta_hexosaminidase_sua/sub"/>
</dbReference>
<organism evidence="7 8">
    <name type="scientific">Spelaeicoccus albus</name>
    <dbReference type="NCBI Taxonomy" id="1280376"/>
    <lineage>
        <taxon>Bacteria</taxon>
        <taxon>Bacillati</taxon>
        <taxon>Actinomycetota</taxon>
        <taxon>Actinomycetes</taxon>
        <taxon>Micrococcales</taxon>
        <taxon>Brevibacteriaceae</taxon>
        <taxon>Spelaeicoccus</taxon>
    </lineage>
</organism>
<keyword evidence="2 7" id="KW-0378">Hydrolase</keyword>